<dbReference type="Gene3D" id="2.60.120.680">
    <property type="entry name" value="GOLD domain"/>
    <property type="match status" value="1"/>
</dbReference>
<keyword evidence="3" id="KW-1185">Reference proteome</keyword>
<dbReference type="InterPro" id="IPR051064">
    <property type="entry name" value="SEC14/CRAL-TRIO_domain"/>
</dbReference>
<dbReference type="EMBL" id="CADCXV010000915">
    <property type="protein sequence ID" value="CAB0038555.1"/>
    <property type="molecule type" value="Genomic_DNA"/>
</dbReference>
<organism evidence="2 3">
    <name type="scientific">Trichogramma brassicae</name>
    <dbReference type="NCBI Taxonomy" id="86971"/>
    <lineage>
        <taxon>Eukaryota</taxon>
        <taxon>Metazoa</taxon>
        <taxon>Ecdysozoa</taxon>
        <taxon>Arthropoda</taxon>
        <taxon>Hexapoda</taxon>
        <taxon>Insecta</taxon>
        <taxon>Pterygota</taxon>
        <taxon>Neoptera</taxon>
        <taxon>Endopterygota</taxon>
        <taxon>Hymenoptera</taxon>
        <taxon>Apocrita</taxon>
        <taxon>Proctotrupomorpha</taxon>
        <taxon>Chalcidoidea</taxon>
        <taxon>Trichogrammatidae</taxon>
        <taxon>Trichogramma</taxon>
    </lineage>
</organism>
<feature type="compositionally biased region" description="Polar residues" evidence="1">
    <location>
        <begin position="41"/>
        <end position="57"/>
    </location>
</feature>
<feature type="region of interest" description="Disordered" evidence="1">
    <location>
        <begin position="75"/>
        <end position="147"/>
    </location>
</feature>
<accession>A0A6H5IM88</accession>
<dbReference type="PANTHER" id="PTHR23324:SF66">
    <property type="entry name" value="PROTEIN REAL-TIME"/>
    <property type="match status" value="1"/>
</dbReference>
<dbReference type="OrthoDB" id="30289at2759"/>
<feature type="compositionally biased region" description="Low complexity" evidence="1">
    <location>
        <begin position="24"/>
        <end position="36"/>
    </location>
</feature>
<dbReference type="InterPro" id="IPR036598">
    <property type="entry name" value="GOLD_dom_sf"/>
</dbReference>
<dbReference type="PANTHER" id="PTHR23324">
    <property type="entry name" value="SEC14 RELATED PROTEIN"/>
    <property type="match status" value="1"/>
</dbReference>
<feature type="region of interest" description="Disordered" evidence="1">
    <location>
        <begin position="1"/>
        <end position="57"/>
    </location>
</feature>
<protein>
    <recommendedName>
        <fullName evidence="4">Protein real-time</fullName>
    </recommendedName>
</protein>
<gene>
    <name evidence="2" type="ORF">TBRA_LOCUS10333</name>
</gene>
<dbReference type="GO" id="GO:0005737">
    <property type="term" value="C:cytoplasm"/>
    <property type="evidence" value="ECO:0007669"/>
    <property type="project" value="TreeGrafter"/>
</dbReference>
<evidence type="ECO:0000313" key="2">
    <source>
        <dbReference type="EMBL" id="CAB0038555.1"/>
    </source>
</evidence>
<evidence type="ECO:0000313" key="3">
    <source>
        <dbReference type="Proteomes" id="UP000479190"/>
    </source>
</evidence>
<dbReference type="SUPFAM" id="SSF101576">
    <property type="entry name" value="Supernatant protein factor (SPF), C-terminal domain"/>
    <property type="match status" value="1"/>
</dbReference>
<dbReference type="AlphaFoldDB" id="A0A6H5IM88"/>
<evidence type="ECO:0000256" key="1">
    <source>
        <dbReference type="SAM" id="MobiDB-lite"/>
    </source>
</evidence>
<dbReference type="Proteomes" id="UP000479190">
    <property type="component" value="Unassembled WGS sequence"/>
</dbReference>
<sequence length="314" mass="33514">MCTGARSTRLTSCSRSTRRRRSSRTTSRAAGTTSTGRADRSTCSGSARWTSRGCSSPSGEDELLLLAGAAHLRGGPVAHGRGDQRLGPSGLAVDAAHRPRGPEHAPPLAARHQGAAAHHRDRRGQLSGDDGPRPHIARAPLLSRSSGRSSAARSYTYVLEGGVVPKNLYRADLEGTSAEHEHSLYHSVSLSRGQTHNVAIHCNDPGAVLTWDFDVMRNQVLFAVLHKEKSKDSNNTLAAPGATTVLEPDVVGSKEWKEGLDGIVRVEPSVVCHDGESIQYKSCEKLLLIKNAYCSIDAVVVILLSPLALSIICL</sequence>
<feature type="compositionally biased region" description="Low complexity" evidence="1">
    <location>
        <begin position="137"/>
        <end position="147"/>
    </location>
</feature>
<evidence type="ECO:0008006" key="4">
    <source>
        <dbReference type="Google" id="ProtNLM"/>
    </source>
</evidence>
<reference evidence="2 3" key="1">
    <citation type="submission" date="2020-02" db="EMBL/GenBank/DDBJ databases">
        <authorList>
            <person name="Ferguson B K."/>
        </authorList>
    </citation>
    <scope>NUCLEOTIDE SEQUENCE [LARGE SCALE GENOMIC DNA]</scope>
</reference>
<feature type="compositionally biased region" description="Low complexity" evidence="1">
    <location>
        <begin position="1"/>
        <end position="15"/>
    </location>
</feature>
<name>A0A6H5IM88_9HYME</name>
<proteinExistence type="predicted"/>